<dbReference type="GO" id="GO:0022857">
    <property type="term" value="F:transmembrane transporter activity"/>
    <property type="evidence" value="ECO:0007669"/>
    <property type="project" value="InterPro"/>
</dbReference>
<feature type="transmembrane region" description="Helical" evidence="9">
    <location>
        <begin position="118"/>
        <end position="137"/>
    </location>
</feature>
<feature type="transmembrane region" description="Helical" evidence="9">
    <location>
        <begin position="513"/>
        <end position="532"/>
    </location>
</feature>
<dbReference type="OrthoDB" id="10021397at2759"/>
<evidence type="ECO:0000313" key="12">
    <source>
        <dbReference type="Proteomes" id="UP000567179"/>
    </source>
</evidence>
<feature type="transmembrane region" description="Helical" evidence="9">
    <location>
        <begin position="88"/>
        <end position="106"/>
    </location>
</feature>
<dbReference type="SUPFAM" id="SSF103473">
    <property type="entry name" value="MFS general substrate transporter"/>
    <property type="match status" value="1"/>
</dbReference>
<protein>
    <recommendedName>
        <fullName evidence="10">Major facilitator superfamily (MFS) profile domain-containing protein</fullName>
    </recommendedName>
</protein>
<keyword evidence="12" id="KW-1185">Reference proteome</keyword>
<comment type="similarity">
    <text evidence="2">Belongs to the major facilitator superfamily.</text>
</comment>
<comment type="caution">
    <text evidence="11">The sequence shown here is derived from an EMBL/GenBank/DDBJ whole genome shotgun (WGS) entry which is preliminary data.</text>
</comment>
<dbReference type="Gene3D" id="1.20.1720.10">
    <property type="entry name" value="Multidrug resistance protein D"/>
    <property type="match status" value="1"/>
</dbReference>
<feature type="transmembrane region" description="Helical" evidence="9">
    <location>
        <begin position="203"/>
        <end position="228"/>
    </location>
</feature>
<feature type="region of interest" description="Disordered" evidence="8">
    <location>
        <begin position="1"/>
        <end position="38"/>
    </location>
</feature>
<feature type="compositionally biased region" description="Basic and acidic residues" evidence="8">
    <location>
        <begin position="595"/>
        <end position="604"/>
    </location>
</feature>
<dbReference type="Pfam" id="PF07690">
    <property type="entry name" value="MFS_1"/>
    <property type="match status" value="1"/>
</dbReference>
<evidence type="ECO:0000256" key="3">
    <source>
        <dbReference type="ARBA" id="ARBA00022448"/>
    </source>
</evidence>
<feature type="compositionally biased region" description="Polar residues" evidence="8">
    <location>
        <begin position="610"/>
        <end position="622"/>
    </location>
</feature>
<dbReference type="PRINTS" id="PR01036">
    <property type="entry name" value="TCRTETB"/>
</dbReference>
<feature type="transmembrane region" description="Helical" evidence="9">
    <location>
        <begin position="240"/>
        <end position="262"/>
    </location>
</feature>
<feature type="transmembrane region" description="Helical" evidence="9">
    <location>
        <begin position="376"/>
        <end position="395"/>
    </location>
</feature>
<feature type="transmembrane region" description="Helical" evidence="9">
    <location>
        <begin position="143"/>
        <end position="164"/>
    </location>
</feature>
<comment type="subcellular location">
    <subcellularLocation>
        <location evidence="1">Cell membrane</location>
        <topology evidence="1">Multi-pass membrane protein</topology>
    </subcellularLocation>
</comment>
<feature type="transmembrane region" description="Helical" evidence="9">
    <location>
        <begin position="312"/>
        <end position="331"/>
    </location>
</feature>
<dbReference type="FunFam" id="1.20.1720.10:FF:000013">
    <property type="entry name" value="Related to multidrug resistance proteins"/>
    <property type="match status" value="1"/>
</dbReference>
<keyword evidence="6 9" id="KW-1133">Transmembrane helix</keyword>
<feature type="domain" description="Major facilitator superfamily (MFS) profile" evidence="10">
    <location>
        <begin position="53"/>
        <end position="537"/>
    </location>
</feature>
<organism evidence="11 12">
    <name type="scientific">Psilocybe cf. subviscida</name>
    <dbReference type="NCBI Taxonomy" id="2480587"/>
    <lineage>
        <taxon>Eukaryota</taxon>
        <taxon>Fungi</taxon>
        <taxon>Dikarya</taxon>
        <taxon>Basidiomycota</taxon>
        <taxon>Agaricomycotina</taxon>
        <taxon>Agaricomycetes</taxon>
        <taxon>Agaricomycetidae</taxon>
        <taxon>Agaricales</taxon>
        <taxon>Agaricineae</taxon>
        <taxon>Strophariaceae</taxon>
        <taxon>Psilocybe</taxon>
    </lineage>
</organism>
<dbReference type="EMBL" id="JAACJJ010000001">
    <property type="protein sequence ID" value="KAF5330623.1"/>
    <property type="molecule type" value="Genomic_DNA"/>
</dbReference>
<dbReference type="AlphaFoldDB" id="A0A8H5BY13"/>
<dbReference type="PANTHER" id="PTHR23501">
    <property type="entry name" value="MAJOR FACILITATOR SUPERFAMILY"/>
    <property type="match status" value="1"/>
</dbReference>
<feature type="transmembrane region" description="Helical" evidence="9">
    <location>
        <begin position="274"/>
        <end position="291"/>
    </location>
</feature>
<dbReference type="InterPro" id="IPR036259">
    <property type="entry name" value="MFS_trans_sf"/>
</dbReference>
<evidence type="ECO:0000256" key="7">
    <source>
        <dbReference type="ARBA" id="ARBA00023136"/>
    </source>
</evidence>
<gene>
    <name evidence="11" type="ORF">D9619_005927</name>
</gene>
<evidence type="ECO:0000256" key="8">
    <source>
        <dbReference type="SAM" id="MobiDB-lite"/>
    </source>
</evidence>
<feature type="transmembrane region" description="Helical" evidence="9">
    <location>
        <begin position="401"/>
        <end position="419"/>
    </location>
</feature>
<evidence type="ECO:0000256" key="5">
    <source>
        <dbReference type="ARBA" id="ARBA00022692"/>
    </source>
</evidence>
<proteinExistence type="inferred from homology"/>
<evidence type="ECO:0000259" key="10">
    <source>
        <dbReference type="PROSITE" id="PS50850"/>
    </source>
</evidence>
<feature type="transmembrane region" description="Helical" evidence="9">
    <location>
        <begin position="52"/>
        <end position="76"/>
    </location>
</feature>
<dbReference type="InterPro" id="IPR011701">
    <property type="entry name" value="MFS"/>
</dbReference>
<keyword evidence="7 9" id="KW-0472">Membrane</keyword>
<dbReference type="Gene3D" id="1.20.1250.20">
    <property type="entry name" value="MFS general substrate transporter like domains"/>
    <property type="match status" value="1"/>
</dbReference>
<accession>A0A8H5BY13</accession>
<keyword evidence="3" id="KW-0813">Transport</keyword>
<evidence type="ECO:0000313" key="11">
    <source>
        <dbReference type="EMBL" id="KAF5330623.1"/>
    </source>
</evidence>
<reference evidence="11 12" key="1">
    <citation type="journal article" date="2020" name="ISME J.">
        <title>Uncovering the hidden diversity of litter-decomposition mechanisms in mushroom-forming fungi.</title>
        <authorList>
            <person name="Floudas D."/>
            <person name="Bentzer J."/>
            <person name="Ahren D."/>
            <person name="Johansson T."/>
            <person name="Persson P."/>
            <person name="Tunlid A."/>
        </authorList>
    </citation>
    <scope>NUCLEOTIDE SEQUENCE [LARGE SCALE GENOMIC DNA]</scope>
    <source>
        <strain evidence="11 12">CBS 101986</strain>
    </source>
</reference>
<evidence type="ECO:0000256" key="4">
    <source>
        <dbReference type="ARBA" id="ARBA00022475"/>
    </source>
</evidence>
<dbReference type="InterPro" id="IPR004638">
    <property type="entry name" value="EmrB-like"/>
</dbReference>
<feature type="transmembrane region" description="Helical" evidence="9">
    <location>
        <begin position="440"/>
        <end position="461"/>
    </location>
</feature>
<evidence type="ECO:0000256" key="6">
    <source>
        <dbReference type="ARBA" id="ARBA00022989"/>
    </source>
</evidence>
<dbReference type="CDD" id="cd17502">
    <property type="entry name" value="MFS_Azr1_MDR_like"/>
    <property type="match status" value="1"/>
</dbReference>
<feature type="transmembrane region" description="Helical" evidence="9">
    <location>
        <begin position="176"/>
        <end position="197"/>
    </location>
</feature>
<dbReference type="InterPro" id="IPR020846">
    <property type="entry name" value="MFS_dom"/>
</dbReference>
<keyword evidence="4" id="KW-1003">Cell membrane</keyword>
<dbReference type="PANTHER" id="PTHR23501:SF102">
    <property type="entry name" value="DRUG TRANSPORTER, PUTATIVE (AFU_ORTHOLOGUE AFUA_3G08530)-RELATED"/>
    <property type="match status" value="1"/>
</dbReference>
<evidence type="ECO:0000256" key="9">
    <source>
        <dbReference type="SAM" id="Phobius"/>
    </source>
</evidence>
<dbReference type="GO" id="GO:0005886">
    <property type="term" value="C:plasma membrane"/>
    <property type="evidence" value="ECO:0007669"/>
    <property type="project" value="UniProtKB-SubCell"/>
</dbReference>
<feature type="region of interest" description="Disordered" evidence="8">
    <location>
        <begin position="548"/>
        <end position="622"/>
    </location>
</feature>
<feature type="compositionally biased region" description="Low complexity" evidence="8">
    <location>
        <begin position="20"/>
        <end position="36"/>
    </location>
</feature>
<feature type="compositionally biased region" description="Basic and acidic residues" evidence="8">
    <location>
        <begin position="548"/>
        <end position="557"/>
    </location>
</feature>
<sequence>MSVEETKQPEPVTGTTSTIPQNPSPANKKKAPPGASWKNDEAHVLPKNRLGIVFAGLMCTVFLAAIDQTIVATALPTIVAELGGGKDYSWVGTAYLLAAASLAPLYGKLSDLIGRKPILYSAIAIFLVGSALCGAAQSITWLIIARAVQGIGGGGIIQLINITISDIVPLQDRGKYGGLIGATWGIASVIGPLLGGVLTDHVSWRWCFFINLPTGGVAGALLFFFLNLNPHKGRTFKEHVSDFDFVGLFLIVAGLLMVLIGFNESQTSWSTPQTIVLLVLGFICLFSGGVNEMYTTRSPIIPPRLFRTRTTSIILITTLMHALAFFSGAYYLPLYFQILGASATRSGVEMLSYSLGCSATSALSGVLVTRTGMYRPVIWVAYAVFAVGMGLMIMLDSHSSAVVKVIFPLIPAIGLGALFQTPLIGLQAAMPIKDMATSTGTYGFIRTLGATIGISIGQAIYSSTLRKKLAHIPNNPIDTSASGLSESVHRLKFIPDPVTRAAVIQAYTQSVSTIWLVMTPIIGAAFIMSLFIRNYTLKRTIIRADGKEKAPTADLEKGAAAAPGANDLRSAEDDDENVKEMTAIEESARPSIAKESFDKEKTTEDDITVGPTTTSSSLKGSS</sequence>
<evidence type="ECO:0000256" key="1">
    <source>
        <dbReference type="ARBA" id="ARBA00004651"/>
    </source>
</evidence>
<dbReference type="Proteomes" id="UP000567179">
    <property type="component" value="Unassembled WGS sequence"/>
</dbReference>
<name>A0A8H5BY13_9AGAR</name>
<feature type="transmembrane region" description="Helical" evidence="9">
    <location>
        <begin position="351"/>
        <end position="369"/>
    </location>
</feature>
<dbReference type="NCBIfam" id="TIGR00711">
    <property type="entry name" value="efflux_EmrB"/>
    <property type="match status" value="1"/>
</dbReference>
<keyword evidence="5 9" id="KW-0812">Transmembrane</keyword>
<dbReference type="PROSITE" id="PS50850">
    <property type="entry name" value="MFS"/>
    <property type="match status" value="1"/>
</dbReference>
<evidence type="ECO:0000256" key="2">
    <source>
        <dbReference type="ARBA" id="ARBA00008335"/>
    </source>
</evidence>